<dbReference type="RefSeq" id="WP_189324526.1">
    <property type="nucleotide sequence ID" value="NZ_BMPQ01000015.1"/>
</dbReference>
<dbReference type="AlphaFoldDB" id="A0A917R3L1"/>
<evidence type="ECO:0000256" key="3">
    <source>
        <dbReference type="ARBA" id="ARBA00022801"/>
    </source>
</evidence>
<dbReference type="GO" id="GO:0046872">
    <property type="term" value="F:metal ion binding"/>
    <property type="evidence" value="ECO:0007669"/>
    <property type="project" value="UniProtKB-KW"/>
</dbReference>
<dbReference type="Proteomes" id="UP000637788">
    <property type="component" value="Unassembled WGS sequence"/>
</dbReference>
<feature type="domain" description="PIN" evidence="5">
    <location>
        <begin position="2"/>
        <end position="118"/>
    </location>
</feature>
<dbReference type="InterPro" id="IPR029060">
    <property type="entry name" value="PIN-like_dom_sf"/>
</dbReference>
<accession>A0A917R3L1</accession>
<evidence type="ECO:0000313" key="6">
    <source>
        <dbReference type="EMBL" id="GGK87010.1"/>
    </source>
</evidence>
<protein>
    <recommendedName>
        <fullName evidence="5">PIN domain-containing protein</fullName>
    </recommendedName>
</protein>
<dbReference type="Gene3D" id="3.40.50.1010">
    <property type="entry name" value="5'-nuclease"/>
    <property type="match status" value="1"/>
</dbReference>
<organism evidence="6 7">
    <name type="scientific">Streptomyces flaveus</name>
    <dbReference type="NCBI Taxonomy" id="66370"/>
    <lineage>
        <taxon>Bacteria</taxon>
        <taxon>Bacillati</taxon>
        <taxon>Actinomycetota</taxon>
        <taxon>Actinomycetes</taxon>
        <taxon>Kitasatosporales</taxon>
        <taxon>Streptomycetaceae</taxon>
        <taxon>Streptomyces</taxon>
        <taxon>Streptomyces aurantiacus group</taxon>
    </lineage>
</organism>
<dbReference type="InterPro" id="IPR002716">
    <property type="entry name" value="PIN_dom"/>
</dbReference>
<proteinExistence type="predicted"/>
<keyword evidence="1" id="KW-0540">Nuclease</keyword>
<evidence type="ECO:0000256" key="2">
    <source>
        <dbReference type="ARBA" id="ARBA00022723"/>
    </source>
</evidence>
<keyword evidence="7" id="KW-1185">Reference proteome</keyword>
<name>A0A917R3L1_9ACTN</name>
<evidence type="ECO:0000313" key="7">
    <source>
        <dbReference type="Proteomes" id="UP000637788"/>
    </source>
</evidence>
<reference evidence="6" key="1">
    <citation type="journal article" date="2014" name="Int. J. Syst. Evol. Microbiol.">
        <title>Complete genome sequence of Corynebacterium casei LMG S-19264T (=DSM 44701T), isolated from a smear-ripened cheese.</title>
        <authorList>
            <consortium name="US DOE Joint Genome Institute (JGI-PGF)"/>
            <person name="Walter F."/>
            <person name="Albersmeier A."/>
            <person name="Kalinowski J."/>
            <person name="Ruckert C."/>
        </authorList>
    </citation>
    <scope>NUCLEOTIDE SEQUENCE</scope>
    <source>
        <strain evidence="6">JCM 3035</strain>
    </source>
</reference>
<dbReference type="SUPFAM" id="SSF88723">
    <property type="entry name" value="PIN domain-like"/>
    <property type="match status" value="1"/>
</dbReference>
<evidence type="ECO:0000256" key="4">
    <source>
        <dbReference type="ARBA" id="ARBA00022842"/>
    </source>
</evidence>
<evidence type="ECO:0000259" key="5">
    <source>
        <dbReference type="Pfam" id="PF01850"/>
    </source>
</evidence>
<sequence>MIYLDSSALITWLTRRDYSTQLDAFLDERPAAPFATSTIGFVETVRTLDLMGDFPTAMSDLQRDITEILVTEEVRDQAAGLPGRLRTLDALHVASALTLGDSLQCLVTYDKRMLEAARAAALPAYAPGMAD</sequence>
<keyword evidence="2" id="KW-0479">Metal-binding</keyword>
<dbReference type="Pfam" id="PF01850">
    <property type="entry name" value="PIN"/>
    <property type="match status" value="1"/>
</dbReference>
<comment type="caution">
    <text evidence="6">The sequence shown here is derived from an EMBL/GenBank/DDBJ whole genome shotgun (WGS) entry which is preliminary data.</text>
</comment>
<gene>
    <name evidence="6" type="ORF">GCM10010094_55260</name>
</gene>
<evidence type="ECO:0000256" key="1">
    <source>
        <dbReference type="ARBA" id="ARBA00022722"/>
    </source>
</evidence>
<dbReference type="EMBL" id="BMPQ01000015">
    <property type="protein sequence ID" value="GGK87010.1"/>
    <property type="molecule type" value="Genomic_DNA"/>
</dbReference>
<dbReference type="GO" id="GO:0016787">
    <property type="term" value="F:hydrolase activity"/>
    <property type="evidence" value="ECO:0007669"/>
    <property type="project" value="UniProtKB-KW"/>
</dbReference>
<keyword evidence="3" id="KW-0378">Hydrolase</keyword>
<dbReference type="GO" id="GO:0004518">
    <property type="term" value="F:nuclease activity"/>
    <property type="evidence" value="ECO:0007669"/>
    <property type="project" value="UniProtKB-KW"/>
</dbReference>
<keyword evidence="4" id="KW-0460">Magnesium</keyword>
<dbReference type="CDD" id="cd09874">
    <property type="entry name" value="PIN_MT3492-like"/>
    <property type="match status" value="1"/>
</dbReference>
<reference evidence="6" key="2">
    <citation type="submission" date="2020-09" db="EMBL/GenBank/DDBJ databases">
        <authorList>
            <person name="Sun Q."/>
            <person name="Ohkuma M."/>
        </authorList>
    </citation>
    <scope>NUCLEOTIDE SEQUENCE</scope>
    <source>
        <strain evidence="6">JCM 3035</strain>
    </source>
</reference>